<feature type="domain" description="HAMP" evidence="15">
    <location>
        <begin position="206"/>
        <end position="258"/>
    </location>
</feature>
<dbReference type="GO" id="GO:0000155">
    <property type="term" value="F:phosphorelay sensor kinase activity"/>
    <property type="evidence" value="ECO:0007669"/>
    <property type="project" value="InterPro"/>
</dbReference>
<dbReference type="PROSITE" id="PS50885">
    <property type="entry name" value="HAMP"/>
    <property type="match status" value="1"/>
</dbReference>
<dbReference type="InterPro" id="IPR005467">
    <property type="entry name" value="His_kinase_dom"/>
</dbReference>
<evidence type="ECO:0000256" key="1">
    <source>
        <dbReference type="ARBA" id="ARBA00000085"/>
    </source>
</evidence>
<dbReference type="InterPro" id="IPR036890">
    <property type="entry name" value="HATPase_C_sf"/>
</dbReference>
<dbReference type="SUPFAM" id="SSF55785">
    <property type="entry name" value="PYP-like sensor domain (PAS domain)"/>
    <property type="match status" value="1"/>
</dbReference>
<evidence type="ECO:0000256" key="4">
    <source>
        <dbReference type="ARBA" id="ARBA00022553"/>
    </source>
</evidence>
<dbReference type="SUPFAM" id="SSF47384">
    <property type="entry name" value="Homodimeric domain of signal transducing histidine kinase"/>
    <property type="match status" value="1"/>
</dbReference>
<dbReference type="SMART" id="SM00387">
    <property type="entry name" value="HATPase_c"/>
    <property type="match status" value="1"/>
</dbReference>
<dbReference type="InterPro" id="IPR013767">
    <property type="entry name" value="PAS_fold"/>
</dbReference>
<proteinExistence type="predicted"/>
<dbReference type="CDD" id="cd06225">
    <property type="entry name" value="HAMP"/>
    <property type="match status" value="1"/>
</dbReference>
<dbReference type="SUPFAM" id="SSF55874">
    <property type="entry name" value="ATPase domain of HSP90 chaperone/DNA topoisomerase II/histidine kinase"/>
    <property type="match status" value="1"/>
</dbReference>
<evidence type="ECO:0000259" key="13">
    <source>
        <dbReference type="PROSITE" id="PS50112"/>
    </source>
</evidence>
<dbReference type="CDD" id="cd00130">
    <property type="entry name" value="PAS"/>
    <property type="match status" value="1"/>
</dbReference>
<comment type="subcellular location">
    <subcellularLocation>
        <location evidence="2">Membrane</location>
    </subcellularLocation>
</comment>
<dbReference type="GO" id="GO:0005886">
    <property type="term" value="C:plasma membrane"/>
    <property type="evidence" value="ECO:0007669"/>
    <property type="project" value="TreeGrafter"/>
</dbReference>
<gene>
    <name evidence="16" type="primary">walK</name>
    <name evidence="16" type="ORF">QP433_06735</name>
</gene>
<evidence type="ECO:0000256" key="2">
    <source>
        <dbReference type="ARBA" id="ARBA00004370"/>
    </source>
</evidence>
<dbReference type="Gene3D" id="1.10.8.500">
    <property type="entry name" value="HAMP domain in histidine kinase"/>
    <property type="match status" value="1"/>
</dbReference>
<dbReference type="GO" id="GO:0004721">
    <property type="term" value="F:phosphoprotein phosphatase activity"/>
    <property type="evidence" value="ECO:0007669"/>
    <property type="project" value="TreeGrafter"/>
</dbReference>
<dbReference type="Gene3D" id="3.30.450.20">
    <property type="entry name" value="PAS domain"/>
    <property type="match status" value="2"/>
</dbReference>
<dbReference type="AlphaFoldDB" id="A0AAJ1Q4T5"/>
<evidence type="ECO:0000313" key="16">
    <source>
        <dbReference type="EMBL" id="MDK7187672.1"/>
    </source>
</evidence>
<dbReference type="PANTHER" id="PTHR45453:SF1">
    <property type="entry name" value="PHOSPHATE REGULON SENSOR PROTEIN PHOR"/>
    <property type="match status" value="1"/>
</dbReference>
<dbReference type="FunFam" id="3.30.565.10:FF:000006">
    <property type="entry name" value="Sensor histidine kinase WalK"/>
    <property type="match status" value="1"/>
</dbReference>
<evidence type="ECO:0000313" key="17">
    <source>
        <dbReference type="Proteomes" id="UP001229251"/>
    </source>
</evidence>
<dbReference type="GO" id="GO:0016036">
    <property type="term" value="P:cellular response to phosphate starvation"/>
    <property type="evidence" value="ECO:0007669"/>
    <property type="project" value="TreeGrafter"/>
</dbReference>
<keyword evidence="7 16" id="KW-0418">Kinase</keyword>
<evidence type="ECO:0000256" key="3">
    <source>
        <dbReference type="ARBA" id="ARBA00012438"/>
    </source>
</evidence>
<dbReference type="Gene3D" id="3.30.565.10">
    <property type="entry name" value="Histidine kinase-like ATPase, C-terminal domain"/>
    <property type="match status" value="1"/>
</dbReference>
<dbReference type="InterPro" id="IPR036097">
    <property type="entry name" value="HisK_dim/P_sf"/>
</dbReference>
<evidence type="ECO:0000256" key="9">
    <source>
        <dbReference type="ARBA" id="ARBA00023012"/>
    </source>
</evidence>
<dbReference type="EC" id="2.7.13.3" evidence="3"/>
<dbReference type="PANTHER" id="PTHR45453">
    <property type="entry name" value="PHOSPHATE REGULON SENSOR PROTEIN PHOR"/>
    <property type="match status" value="1"/>
</dbReference>
<dbReference type="NCBIfam" id="NF033092">
    <property type="entry name" value="HK_WalK"/>
    <property type="match status" value="1"/>
</dbReference>
<dbReference type="Pfam" id="PF00512">
    <property type="entry name" value="HisKA"/>
    <property type="match status" value="1"/>
</dbReference>
<dbReference type="Proteomes" id="UP001229251">
    <property type="component" value="Unassembled WGS sequence"/>
</dbReference>
<dbReference type="InterPro" id="IPR049814">
    <property type="entry name" value="Resp_reg_WalK"/>
</dbReference>
<dbReference type="GO" id="GO:0006355">
    <property type="term" value="P:regulation of DNA-templated transcription"/>
    <property type="evidence" value="ECO:0007669"/>
    <property type="project" value="InterPro"/>
</dbReference>
<dbReference type="PROSITE" id="PS50109">
    <property type="entry name" value="HIS_KIN"/>
    <property type="match status" value="1"/>
</dbReference>
<dbReference type="InterPro" id="IPR035965">
    <property type="entry name" value="PAS-like_dom_sf"/>
</dbReference>
<keyword evidence="10 11" id="KW-0472">Membrane</keyword>
<sequence>MKRSFSALQSIYVKIPFLFVVILFIVFQFISIYFIEQLETQTVATMKEQINTQVDFLSSNVVPILQTEDLSTGQKNQRLNQALDSFNSTYPTKIQIINSQDYLLASNDLAERVAVGTRTNDEMVRNVLINRRSIEDDQFISLHRPYTLVKPLLSKDDGEGRLLGVIYVQAEMDRLNEQRQDITELFLRAILIAIVAGFVLSFVLSQGITTPIENMRQQAVRISEGVYDFPAQVYGQDELGELAMTINELAVRVRDGQESIESEKQRLDGVLRHMTDGVIGTDRRGNILLVNERALRLLNLYQNEAIGQPILKILGIDQDYKLTQFLKKDHEVLVYKTIEEQTSILKCEFSIIRRETGFVTGLVCVVQDVTEQEKNEQERRDFVSNVSHELRTPLTSIKSYSEALVDGAWKDATIAPEFLEVIQSESNRMIRMIGNLLDLSKMDGGQIKLNYEFVDLKPLLNYILDRVEFTLDSAPQKNKYQIVRQFTPKQIYVEIDQDRITQVVDNLMNNAMKYSPEGGKITVTLADDRDFVILSVTDQGMGIAQKDLPYVFDRFYRVDKARSRQQGGTGLGLAISKEVIELHGGRIWVESEENKGSTFSFALPYNDITIDDDWEDMV</sequence>
<dbReference type="PROSITE" id="PS50112">
    <property type="entry name" value="PAS"/>
    <property type="match status" value="1"/>
</dbReference>
<dbReference type="InterPro" id="IPR000014">
    <property type="entry name" value="PAS"/>
</dbReference>
<dbReference type="SMART" id="SM00091">
    <property type="entry name" value="PAS"/>
    <property type="match status" value="1"/>
</dbReference>
<comment type="catalytic activity">
    <reaction evidence="1">
        <text>ATP + protein L-histidine = ADP + protein N-phospho-L-histidine.</text>
        <dbReference type="EC" id="2.7.13.3"/>
    </reaction>
</comment>
<dbReference type="InterPro" id="IPR003661">
    <property type="entry name" value="HisK_dim/P_dom"/>
</dbReference>
<dbReference type="Pfam" id="PF00672">
    <property type="entry name" value="HAMP"/>
    <property type="match status" value="1"/>
</dbReference>
<keyword evidence="4" id="KW-0597">Phosphoprotein</keyword>
<dbReference type="Pfam" id="PF23846">
    <property type="entry name" value="Cache_WalK"/>
    <property type="match status" value="1"/>
</dbReference>
<dbReference type="SMART" id="SM00388">
    <property type="entry name" value="HisKA"/>
    <property type="match status" value="1"/>
</dbReference>
<organism evidence="16 17">
    <name type="scientific">Facklamia hominis</name>
    <dbReference type="NCBI Taxonomy" id="178214"/>
    <lineage>
        <taxon>Bacteria</taxon>
        <taxon>Bacillati</taxon>
        <taxon>Bacillota</taxon>
        <taxon>Bacilli</taxon>
        <taxon>Lactobacillales</taxon>
        <taxon>Aerococcaceae</taxon>
        <taxon>Facklamia</taxon>
    </lineage>
</organism>
<evidence type="ECO:0000256" key="5">
    <source>
        <dbReference type="ARBA" id="ARBA00022679"/>
    </source>
</evidence>
<keyword evidence="9" id="KW-0902">Two-component regulatory system</keyword>
<dbReference type="PRINTS" id="PR00344">
    <property type="entry name" value="BCTRLSENSOR"/>
</dbReference>
<dbReference type="Gene3D" id="1.10.287.130">
    <property type="match status" value="1"/>
</dbReference>
<feature type="transmembrane region" description="Helical" evidence="11">
    <location>
        <begin position="185"/>
        <end position="204"/>
    </location>
</feature>
<dbReference type="RefSeq" id="WP_006908355.1">
    <property type="nucleotide sequence ID" value="NZ_JASOOE010000012.1"/>
</dbReference>
<dbReference type="Pfam" id="PF00989">
    <property type="entry name" value="PAS"/>
    <property type="match status" value="1"/>
</dbReference>
<evidence type="ECO:0000256" key="8">
    <source>
        <dbReference type="ARBA" id="ARBA00022989"/>
    </source>
</evidence>
<dbReference type="InterPro" id="IPR003660">
    <property type="entry name" value="HAMP_dom"/>
</dbReference>
<name>A0AAJ1Q4T5_9LACT</name>
<dbReference type="CDD" id="cd00082">
    <property type="entry name" value="HisKA"/>
    <property type="match status" value="1"/>
</dbReference>
<dbReference type="InterPro" id="IPR003594">
    <property type="entry name" value="HATPase_dom"/>
</dbReference>
<dbReference type="SUPFAM" id="SSF158472">
    <property type="entry name" value="HAMP domain-like"/>
    <property type="match status" value="1"/>
</dbReference>
<dbReference type="Pfam" id="PF02518">
    <property type="entry name" value="HATPase_c"/>
    <property type="match status" value="1"/>
</dbReference>
<evidence type="ECO:0000256" key="7">
    <source>
        <dbReference type="ARBA" id="ARBA00022777"/>
    </source>
</evidence>
<dbReference type="SMART" id="SM00304">
    <property type="entry name" value="HAMP"/>
    <property type="match status" value="1"/>
</dbReference>
<dbReference type="InterPro" id="IPR000700">
    <property type="entry name" value="PAS-assoc_C"/>
</dbReference>
<evidence type="ECO:0000259" key="14">
    <source>
        <dbReference type="PROSITE" id="PS50113"/>
    </source>
</evidence>
<dbReference type="InterPro" id="IPR057640">
    <property type="entry name" value="Cache_WalK"/>
</dbReference>
<evidence type="ECO:0000256" key="10">
    <source>
        <dbReference type="ARBA" id="ARBA00023136"/>
    </source>
</evidence>
<evidence type="ECO:0000256" key="11">
    <source>
        <dbReference type="SAM" id="Phobius"/>
    </source>
</evidence>
<evidence type="ECO:0000256" key="6">
    <source>
        <dbReference type="ARBA" id="ARBA00022692"/>
    </source>
</evidence>
<protein>
    <recommendedName>
        <fullName evidence="3">histidine kinase</fullName>
        <ecNumber evidence="3">2.7.13.3</ecNumber>
    </recommendedName>
</protein>
<evidence type="ECO:0000259" key="12">
    <source>
        <dbReference type="PROSITE" id="PS50109"/>
    </source>
</evidence>
<keyword evidence="6 11" id="KW-0812">Transmembrane</keyword>
<dbReference type="PROSITE" id="PS50113">
    <property type="entry name" value="PAC"/>
    <property type="match status" value="1"/>
</dbReference>
<evidence type="ECO:0000259" key="15">
    <source>
        <dbReference type="PROSITE" id="PS50885"/>
    </source>
</evidence>
<feature type="domain" description="PAS" evidence="13">
    <location>
        <begin position="263"/>
        <end position="311"/>
    </location>
</feature>
<accession>A0AAJ1Q4T5</accession>
<dbReference type="FunFam" id="1.10.287.130:FF:000001">
    <property type="entry name" value="Two-component sensor histidine kinase"/>
    <property type="match status" value="1"/>
</dbReference>
<feature type="domain" description="PAC" evidence="14">
    <location>
        <begin position="328"/>
        <end position="381"/>
    </location>
</feature>
<keyword evidence="5 16" id="KW-0808">Transferase</keyword>
<dbReference type="InterPro" id="IPR004358">
    <property type="entry name" value="Sig_transdc_His_kin-like_C"/>
</dbReference>
<comment type="caution">
    <text evidence="16">The sequence shown here is derived from an EMBL/GenBank/DDBJ whole genome shotgun (WGS) entry which is preliminary data.</text>
</comment>
<feature type="domain" description="Histidine kinase" evidence="12">
    <location>
        <begin position="385"/>
        <end position="607"/>
    </location>
</feature>
<feature type="transmembrane region" description="Helical" evidence="11">
    <location>
        <begin position="15"/>
        <end position="35"/>
    </location>
</feature>
<dbReference type="CDD" id="cd00075">
    <property type="entry name" value="HATPase"/>
    <property type="match status" value="1"/>
</dbReference>
<keyword evidence="8 11" id="KW-1133">Transmembrane helix</keyword>
<dbReference type="NCBIfam" id="TIGR00229">
    <property type="entry name" value="sensory_box"/>
    <property type="match status" value="1"/>
</dbReference>
<reference evidence="16" key="1">
    <citation type="submission" date="2023-05" db="EMBL/GenBank/DDBJ databases">
        <title>Cataloging the Phylogenetic Diversity of Human Bladder Bacteria.</title>
        <authorList>
            <person name="Du J."/>
        </authorList>
    </citation>
    <scope>NUCLEOTIDE SEQUENCE</scope>
    <source>
        <strain evidence="16">UMB1231</strain>
    </source>
</reference>
<dbReference type="EMBL" id="JASOOE010000012">
    <property type="protein sequence ID" value="MDK7187672.1"/>
    <property type="molecule type" value="Genomic_DNA"/>
</dbReference>
<dbReference type="InterPro" id="IPR050351">
    <property type="entry name" value="BphY/WalK/GraS-like"/>
</dbReference>